<dbReference type="PROSITE" id="PS51662">
    <property type="entry name" value="BP_PHYTASE"/>
    <property type="match status" value="1"/>
</dbReference>
<keyword evidence="3" id="KW-1185">Reference proteome</keyword>
<comment type="caution">
    <text evidence="2">The sequence shown here is derived from an EMBL/GenBank/DDBJ whole genome shotgun (WGS) entry which is preliminary data.</text>
</comment>
<name>Q1YSY6_9GAMM</name>
<dbReference type="InterPro" id="IPR011042">
    <property type="entry name" value="6-blade_b-propeller_TolB-like"/>
</dbReference>
<dbReference type="Gene3D" id="2.120.10.30">
    <property type="entry name" value="TolB, C-terminal domain"/>
    <property type="match status" value="1"/>
</dbReference>
<dbReference type="GO" id="GO:0016158">
    <property type="term" value="F:inositol hexakisphosphate 3-phosphatase activity"/>
    <property type="evidence" value="ECO:0007669"/>
    <property type="project" value="InterPro"/>
</dbReference>
<gene>
    <name evidence="2" type="ORF">GB2207_10653</name>
</gene>
<dbReference type="SUPFAM" id="SSF50956">
    <property type="entry name" value="Thermostable phytase (3-phytase)"/>
    <property type="match status" value="1"/>
</dbReference>
<accession>Q1YSY6</accession>
<reference evidence="2 3" key="1">
    <citation type="submission" date="2006-03" db="EMBL/GenBank/DDBJ databases">
        <authorList>
            <person name="Giovannoni S.J."/>
            <person name="Cho J.-C."/>
            <person name="Ferriera S."/>
            <person name="Johnson J."/>
            <person name="Kravitz S."/>
            <person name="Halpern A."/>
            <person name="Remington K."/>
            <person name="Beeson K."/>
            <person name="Tran B."/>
            <person name="Rogers Y.-H."/>
            <person name="Friedman R."/>
            <person name="Venter J.C."/>
        </authorList>
    </citation>
    <scope>NUCLEOTIDE SEQUENCE [LARGE SCALE GENOMIC DNA]</scope>
    <source>
        <strain evidence="2 3">HTCC2207</strain>
    </source>
</reference>
<proteinExistence type="predicted"/>
<protein>
    <submittedName>
        <fullName evidence="2">3-phytase, fusion, putative</fullName>
    </submittedName>
</protein>
<dbReference type="STRING" id="314287.GB2207_10653"/>
<evidence type="ECO:0000313" key="3">
    <source>
        <dbReference type="Proteomes" id="UP000005555"/>
    </source>
</evidence>
<dbReference type="Proteomes" id="UP000005555">
    <property type="component" value="Unassembled WGS sequence"/>
</dbReference>
<feature type="domain" description="BPP" evidence="1">
    <location>
        <begin position="34"/>
        <end position="366"/>
    </location>
</feature>
<organism evidence="2 3">
    <name type="scientific">gamma proteobacterium HTCC2207</name>
    <dbReference type="NCBI Taxonomy" id="314287"/>
    <lineage>
        <taxon>Bacteria</taxon>
        <taxon>Pseudomonadati</taxon>
        <taxon>Pseudomonadota</taxon>
        <taxon>Gammaproteobacteria</taxon>
        <taxon>Cellvibrionales</taxon>
        <taxon>Porticoccaceae</taxon>
        <taxon>SAR92 clade</taxon>
    </lineage>
</organism>
<evidence type="ECO:0000313" key="2">
    <source>
        <dbReference type="EMBL" id="EAS47070.1"/>
    </source>
</evidence>
<dbReference type="InterPro" id="IPR003431">
    <property type="entry name" value="B-propeller_Phytase"/>
</dbReference>
<dbReference type="Pfam" id="PF02333">
    <property type="entry name" value="Phytase"/>
    <property type="match status" value="1"/>
</dbReference>
<dbReference type="AlphaFoldDB" id="Q1YSY6"/>
<dbReference type="OrthoDB" id="8696437at2"/>
<sequence>MKLHFLKQLVKPISLNKVINKKVCIAPVFCCLALISGCSTLVQVPALYETPPVISPDDAADDPAIWLNSAVPSQSLIFGTDKKSGVYSYNLQGETVGYTELGKINNIDTRSVDADTYIVASNRTQQSVDLWRFNDSAMGEAAAKGDFSLPATRFMQGQSEIDIYGACMGLDKRLGLLAFVTEDEGPRVEVWKYTADGLKLLHTFDNGGESEGCVYDDENRTLLISEEEVNGVLRAYPVTEALDFSNPLIIDSREGNIGGDPEGVTLYKTSATEGYIILSSQGDSKFNLYNRTAPYAYLGSFEVGEVGTVDGVSITDGVAAINYPLNEDFPRGLLVVQDNDNISKTTRKPRRQNFKLISFSDVIEALQLK</sequence>
<dbReference type="EMBL" id="AAPI01000003">
    <property type="protein sequence ID" value="EAS47070.1"/>
    <property type="molecule type" value="Genomic_DNA"/>
</dbReference>
<evidence type="ECO:0000259" key="1">
    <source>
        <dbReference type="PROSITE" id="PS51662"/>
    </source>
</evidence>
<dbReference type="HOGENOM" id="CLU_044211_0_0_6"/>
<dbReference type="eggNOG" id="COG4247">
    <property type="taxonomic scope" value="Bacteria"/>
</dbReference>